<dbReference type="SUPFAM" id="SSF52540">
    <property type="entry name" value="P-loop containing nucleoside triphosphate hydrolases"/>
    <property type="match status" value="1"/>
</dbReference>
<evidence type="ECO:0000313" key="8">
    <source>
        <dbReference type="Proteomes" id="UP000277858"/>
    </source>
</evidence>
<dbReference type="CDD" id="cd03257">
    <property type="entry name" value="ABC_NikE_OppD_transporters"/>
    <property type="match status" value="1"/>
</dbReference>
<dbReference type="Proteomes" id="UP000277858">
    <property type="component" value="Chromosome"/>
</dbReference>
<evidence type="ECO:0000259" key="6">
    <source>
        <dbReference type="PROSITE" id="PS50893"/>
    </source>
</evidence>
<dbReference type="InterPro" id="IPR003593">
    <property type="entry name" value="AAA+_ATPase"/>
</dbReference>
<dbReference type="EMBL" id="LR134473">
    <property type="protein sequence ID" value="VEI03693.1"/>
    <property type="molecule type" value="Genomic_DNA"/>
</dbReference>
<feature type="region of interest" description="Disordered" evidence="5">
    <location>
        <begin position="1"/>
        <end position="23"/>
    </location>
</feature>
<dbReference type="SMART" id="SM00382">
    <property type="entry name" value="AAA"/>
    <property type="match status" value="1"/>
</dbReference>
<dbReference type="EC" id="3.6.3.-" evidence="7"/>
<proteinExistence type="inferred from homology"/>
<dbReference type="AlphaFoldDB" id="A0A3S4WXS9"/>
<dbReference type="Pfam" id="PF08352">
    <property type="entry name" value="oligo_HPY"/>
    <property type="match status" value="1"/>
</dbReference>
<keyword evidence="3" id="KW-0547">Nucleotide-binding</keyword>
<sequence length="370" mass="40316">MSASDPNPSSPATTTVPGPTRAARHVGVEPILSARDLTKYYPLTSGLIRHTVGHVKAVDGVSFDLFPGETLGIVGESGCGKSTLGRLLVSLERPTSGSIIFQGKDITRLGASEMRRLRRDIQIVFQDPYTSLDPRKTVGDIVGEPFKIHPEVVPAARRSDRVKELLELVGLNPEHINRYPHEFSGGQRQRIGIARGIALNPKVLVCDEPVSALDVSVQAQVVNLLVKLQKELDLAYVFVAHDLSVVRHISDRVGVMYLGKFMEIGDQDQIYDRSTHPYTQALMSAVPVPDPQARESREIIVLHGDVPSPANPPSGCRFHTRCWRAQPACSEQVPELIARDDGAGGHDSACLFAELFSKASEDITADDQIG</sequence>
<dbReference type="NCBIfam" id="TIGR01727">
    <property type="entry name" value="oligo_HPY"/>
    <property type="match status" value="1"/>
</dbReference>
<evidence type="ECO:0000256" key="5">
    <source>
        <dbReference type="SAM" id="MobiDB-lite"/>
    </source>
</evidence>
<dbReference type="OrthoDB" id="5357528at2"/>
<dbReference type="STRING" id="1122997.GCA_000425285_00403"/>
<dbReference type="PROSITE" id="PS50893">
    <property type="entry name" value="ABC_TRANSPORTER_2"/>
    <property type="match status" value="1"/>
</dbReference>
<evidence type="ECO:0000256" key="2">
    <source>
        <dbReference type="ARBA" id="ARBA00022448"/>
    </source>
</evidence>
<dbReference type="InterPro" id="IPR003439">
    <property type="entry name" value="ABC_transporter-like_ATP-bd"/>
</dbReference>
<dbReference type="InterPro" id="IPR013563">
    <property type="entry name" value="Oligopep_ABC_C"/>
</dbReference>
<feature type="compositionally biased region" description="Polar residues" evidence="5">
    <location>
        <begin position="1"/>
        <end position="17"/>
    </location>
</feature>
<dbReference type="NCBIfam" id="NF008453">
    <property type="entry name" value="PRK11308.1"/>
    <property type="match status" value="1"/>
</dbReference>
<name>A0A3S4WXS9_9ACTN</name>
<dbReference type="FunFam" id="3.40.50.300:FF:000016">
    <property type="entry name" value="Oligopeptide ABC transporter ATP-binding component"/>
    <property type="match status" value="1"/>
</dbReference>
<dbReference type="InterPro" id="IPR017871">
    <property type="entry name" value="ABC_transporter-like_CS"/>
</dbReference>
<dbReference type="PROSITE" id="PS00211">
    <property type="entry name" value="ABC_TRANSPORTER_1"/>
    <property type="match status" value="1"/>
</dbReference>
<feature type="domain" description="ABC transporter" evidence="6">
    <location>
        <begin position="32"/>
        <end position="283"/>
    </location>
</feature>
<gene>
    <name evidence="7" type="primary">gsiA_7</name>
    <name evidence="7" type="ORF">NCTC13652_01904</name>
</gene>
<dbReference type="GO" id="GO:0016887">
    <property type="term" value="F:ATP hydrolysis activity"/>
    <property type="evidence" value="ECO:0007669"/>
    <property type="project" value="InterPro"/>
</dbReference>
<organism evidence="7 8">
    <name type="scientific">Acidipropionibacterium jensenii</name>
    <dbReference type="NCBI Taxonomy" id="1749"/>
    <lineage>
        <taxon>Bacteria</taxon>
        <taxon>Bacillati</taxon>
        <taxon>Actinomycetota</taxon>
        <taxon>Actinomycetes</taxon>
        <taxon>Propionibacteriales</taxon>
        <taxon>Propionibacteriaceae</taxon>
        <taxon>Acidipropionibacterium</taxon>
    </lineage>
</organism>
<reference evidence="7 8" key="1">
    <citation type="submission" date="2018-12" db="EMBL/GenBank/DDBJ databases">
        <authorList>
            <consortium name="Pathogen Informatics"/>
        </authorList>
    </citation>
    <scope>NUCLEOTIDE SEQUENCE [LARGE SCALE GENOMIC DNA]</scope>
    <source>
        <strain evidence="7 8">NCTC13652</strain>
    </source>
</reference>
<dbReference type="InterPro" id="IPR027417">
    <property type="entry name" value="P-loop_NTPase"/>
</dbReference>
<dbReference type="GO" id="GO:0015833">
    <property type="term" value="P:peptide transport"/>
    <property type="evidence" value="ECO:0007669"/>
    <property type="project" value="InterPro"/>
</dbReference>
<comment type="similarity">
    <text evidence="1">Belongs to the ABC transporter superfamily.</text>
</comment>
<dbReference type="PANTHER" id="PTHR43776">
    <property type="entry name" value="TRANSPORT ATP-BINDING PROTEIN"/>
    <property type="match status" value="1"/>
</dbReference>
<keyword evidence="8" id="KW-1185">Reference proteome</keyword>
<evidence type="ECO:0000313" key="7">
    <source>
        <dbReference type="EMBL" id="VEI03693.1"/>
    </source>
</evidence>
<keyword evidence="4 7" id="KW-0067">ATP-binding</keyword>
<dbReference type="InterPro" id="IPR050319">
    <property type="entry name" value="ABC_transp_ATP-bind"/>
</dbReference>
<protein>
    <submittedName>
        <fullName evidence="7">Glutathione import ATP-binding protein GsiA</fullName>
        <ecNumber evidence="7">3.6.3.-</ecNumber>
    </submittedName>
</protein>
<keyword evidence="2" id="KW-0813">Transport</keyword>
<keyword evidence="7" id="KW-0378">Hydrolase</keyword>
<accession>A0A3S4WXS9</accession>
<dbReference type="PANTHER" id="PTHR43776:SF7">
    <property type="entry name" value="D,D-DIPEPTIDE TRANSPORT ATP-BINDING PROTEIN DDPF-RELATED"/>
    <property type="match status" value="1"/>
</dbReference>
<dbReference type="GO" id="GO:0055085">
    <property type="term" value="P:transmembrane transport"/>
    <property type="evidence" value="ECO:0007669"/>
    <property type="project" value="UniProtKB-ARBA"/>
</dbReference>
<evidence type="ECO:0000256" key="4">
    <source>
        <dbReference type="ARBA" id="ARBA00022840"/>
    </source>
</evidence>
<dbReference type="Pfam" id="PF00005">
    <property type="entry name" value="ABC_tran"/>
    <property type="match status" value="1"/>
</dbReference>
<dbReference type="GO" id="GO:0005524">
    <property type="term" value="F:ATP binding"/>
    <property type="evidence" value="ECO:0007669"/>
    <property type="project" value="UniProtKB-KW"/>
</dbReference>
<evidence type="ECO:0000256" key="3">
    <source>
        <dbReference type="ARBA" id="ARBA00022741"/>
    </source>
</evidence>
<dbReference type="Gene3D" id="3.40.50.300">
    <property type="entry name" value="P-loop containing nucleotide triphosphate hydrolases"/>
    <property type="match status" value="1"/>
</dbReference>
<evidence type="ECO:0000256" key="1">
    <source>
        <dbReference type="ARBA" id="ARBA00005417"/>
    </source>
</evidence>